<dbReference type="InterPro" id="IPR000157">
    <property type="entry name" value="TIR_dom"/>
</dbReference>
<organism evidence="2 3">
    <name type="scientific">Actinophytocola xanthii</name>
    <dbReference type="NCBI Taxonomy" id="1912961"/>
    <lineage>
        <taxon>Bacteria</taxon>
        <taxon>Bacillati</taxon>
        <taxon>Actinomycetota</taxon>
        <taxon>Actinomycetes</taxon>
        <taxon>Pseudonocardiales</taxon>
        <taxon>Pseudonocardiaceae</taxon>
    </lineage>
</organism>
<dbReference type="AlphaFoldDB" id="A0A1Q8C4H7"/>
<dbReference type="Proteomes" id="UP000185596">
    <property type="component" value="Unassembled WGS sequence"/>
</dbReference>
<dbReference type="Pfam" id="PF13676">
    <property type="entry name" value="TIR_2"/>
    <property type="match status" value="1"/>
</dbReference>
<dbReference type="EMBL" id="MSIE01000087">
    <property type="protein sequence ID" value="OLF09250.1"/>
    <property type="molecule type" value="Genomic_DNA"/>
</dbReference>
<dbReference type="OrthoDB" id="4547231at2"/>
<reference evidence="2 3" key="1">
    <citation type="submission" date="2016-12" db="EMBL/GenBank/DDBJ databases">
        <title>The draft genome sequence of Actinophytocola sp. 11-183.</title>
        <authorList>
            <person name="Wang W."/>
            <person name="Yuan L."/>
        </authorList>
    </citation>
    <scope>NUCLEOTIDE SEQUENCE [LARGE SCALE GENOMIC DNA]</scope>
    <source>
        <strain evidence="2 3">11-183</strain>
    </source>
</reference>
<evidence type="ECO:0000313" key="3">
    <source>
        <dbReference type="Proteomes" id="UP000185596"/>
    </source>
</evidence>
<accession>A0A1Q8C4H7</accession>
<dbReference type="Gene3D" id="3.40.50.10140">
    <property type="entry name" value="Toll/interleukin-1 receptor homology (TIR) domain"/>
    <property type="match status" value="1"/>
</dbReference>
<evidence type="ECO:0000313" key="2">
    <source>
        <dbReference type="EMBL" id="OLF09250.1"/>
    </source>
</evidence>
<dbReference type="InterPro" id="IPR035897">
    <property type="entry name" value="Toll_tir_struct_dom_sf"/>
</dbReference>
<dbReference type="RefSeq" id="WP_075129778.1">
    <property type="nucleotide sequence ID" value="NZ_MSIE01000087.1"/>
</dbReference>
<gene>
    <name evidence="2" type="ORF">BU204_33275</name>
</gene>
<sequence>MAAIFINYRTPDEPAYAVLLKQELSRVFGECAVFLAATMVPAGEDFERELLRRVRGAEVLLAVVGPRWLSATNAAGTRALDDPDDWVRREITEAFDNGVRVVPVLTGPTPRLTDAPLPAELARLATCQYLRLRHNDFPADLARIVEELTALVTAPRARSPERGGAAVTLNGEARDNGRVYQAGRDLHLRE</sequence>
<dbReference type="STRING" id="1912961.BU204_33275"/>
<dbReference type="GO" id="GO:0007165">
    <property type="term" value="P:signal transduction"/>
    <property type="evidence" value="ECO:0007669"/>
    <property type="project" value="InterPro"/>
</dbReference>
<protein>
    <recommendedName>
        <fullName evidence="1">TIR domain-containing protein</fullName>
    </recommendedName>
</protein>
<keyword evidence="3" id="KW-1185">Reference proteome</keyword>
<dbReference type="SUPFAM" id="SSF52200">
    <property type="entry name" value="Toll/Interleukin receptor TIR domain"/>
    <property type="match status" value="1"/>
</dbReference>
<comment type="caution">
    <text evidence="2">The sequence shown here is derived from an EMBL/GenBank/DDBJ whole genome shotgun (WGS) entry which is preliminary data.</text>
</comment>
<name>A0A1Q8C4H7_9PSEU</name>
<proteinExistence type="predicted"/>
<feature type="domain" description="TIR" evidence="1">
    <location>
        <begin position="4"/>
        <end position="144"/>
    </location>
</feature>
<evidence type="ECO:0000259" key="1">
    <source>
        <dbReference type="Pfam" id="PF13676"/>
    </source>
</evidence>